<feature type="transmembrane region" description="Helical" evidence="1">
    <location>
        <begin position="256"/>
        <end position="277"/>
    </location>
</feature>
<sequence length="281" mass="29775">MAGNPVFSKFERDMRSGQAASFQAGGQQQGYGFPQQPASGPMYNPTFGAPQVQPERMTLDDVVTKSLNLFGLLLVVAAGTFVFADRAIDSQTSSTALGLWAGGGIVAFVLSLVIAFRKTISVPLILAYTVFEGLFLGAASAFFNSAYPGVVGQAILATLCVFGGMLLGYKTGVIRVTARSRRIFAGMLIGYLLFALVNFVLVLTGLQSGFGIGGSGALGIGISLFAVALASYSLAIDFDSIQQGVNAGVPRQTSWLMAYGLMLSVVWLYVEMLRLIARFRD</sequence>
<dbReference type="Pfam" id="PF12811">
    <property type="entry name" value="BaxI_1"/>
    <property type="match status" value="1"/>
</dbReference>
<dbReference type="PANTHER" id="PTHR41282">
    <property type="entry name" value="CONSERVED TRANSMEMBRANE PROTEIN-RELATED"/>
    <property type="match status" value="1"/>
</dbReference>
<proteinExistence type="predicted"/>
<dbReference type="AlphaFoldDB" id="A0A075JHM4"/>
<dbReference type="eggNOG" id="COG4760">
    <property type="taxonomic scope" value="Bacteria"/>
</dbReference>
<evidence type="ECO:0008006" key="4">
    <source>
        <dbReference type="Google" id="ProtNLM"/>
    </source>
</evidence>
<protein>
    <recommendedName>
        <fullName evidence="4">Bax inhibitor-1/YccA family protein</fullName>
    </recommendedName>
</protein>
<keyword evidence="1" id="KW-0472">Membrane</keyword>
<feature type="transmembrane region" description="Helical" evidence="1">
    <location>
        <begin position="66"/>
        <end position="84"/>
    </location>
</feature>
<feature type="transmembrane region" description="Helical" evidence="1">
    <location>
        <begin position="96"/>
        <end position="116"/>
    </location>
</feature>
<dbReference type="PIRSF" id="PIRSF009160">
    <property type="entry name" value="UCP009160"/>
    <property type="match status" value="1"/>
</dbReference>
<name>A0A075JHM4_9MICO</name>
<reference evidence="2 3" key="1">
    <citation type="submission" date="2014-07" db="EMBL/GenBank/DDBJ databases">
        <title>Genome Sequencing of Dermacoccus nishinomiyaensis.</title>
        <authorList>
            <person name="Hong K.W."/>
            <person name="Chan K.G."/>
        </authorList>
    </citation>
    <scope>NUCLEOTIDE SEQUENCE [LARGE SCALE GENOMIC DNA]</scope>
    <source>
        <strain evidence="2 3">M25</strain>
    </source>
</reference>
<accession>A0A075JHM4</accession>
<dbReference type="HOGENOM" id="CLU_074030_1_0_11"/>
<dbReference type="Proteomes" id="UP000027986">
    <property type="component" value="Chromosome"/>
</dbReference>
<dbReference type="InterPro" id="IPR010539">
    <property type="entry name" value="BaxI_1-like"/>
</dbReference>
<feature type="transmembrane region" description="Helical" evidence="1">
    <location>
        <begin position="150"/>
        <end position="171"/>
    </location>
</feature>
<dbReference type="KEGG" id="dni:HX89_11170"/>
<dbReference type="PANTHER" id="PTHR41282:SF1">
    <property type="entry name" value="CONSERVED TRANSMEMBRANE PROTEIN-RELATED"/>
    <property type="match status" value="1"/>
</dbReference>
<evidence type="ECO:0000313" key="2">
    <source>
        <dbReference type="EMBL" id="AIF41409.1"/>
    </source>
</evidence>
<dbReference type="EMBL" id="CP008889">
    <property type="protein sequence ID" value="AIF41409.1"/>
    <property type="molecule type" value="Genomic_DNA"/>
</dbReference>
<keyword evidence="3" id="KW-1185">Reference proteome</keyword>
<dbReference type="RefSeq" id="WP_038569159.1">
    <property type="nucleotide sequence ID" value="NZ_CP008889.1"/>
</dbReference>
<feature type="transmembrane region" description="Helical" evidence="1">
    <location>
        <begin position="123"/>
        <end position="144"/>
    </location>
</feature>
<dbReference type="OrthoDB" id="116480at2"/>
<evidence type="ECO:0000313" key="3">
    <source>
        <dbReference type="Proteomes" id="UP000027986"/>
    </source>
</evidence>
<dbReference type="GeneID" id="41841657"/>
<evidence type="ECO:0000256" key="1">
    <source>
        <dbReference type="SAM" id="Phobius"/>
    </source>
</evidence>
<feature type="transmembrane region" description="Helical" evidence="1">
    <location>
        <begin position="183"/>
        <end position="206"/>
    </location>
</feature>
<keyword evidence="1" id="KW-1133">Transmembrane helix</keyword>
<keyword evidence="1" id="KW-0812">Transmembrane</keyword>
<feature type="transmembrane region" description="Helical" evidence="1">
    <location>
        <begin position="212"/>
        <end position="235"/>
    </location>
</feature>
<gene>
    <name evidence="2" type="ORF">HX89_11170</name>
</gene>
<organism evidence="2 3">
    <name type="scientific">Dermacoccus nishinomiyaensis</name>
    <dbReference type="NCBI Taxonomy" id="1274"/>
    <lineage>
        <taxon>Bacteria</taxon>
        <taxon>Bacillati</taxon>
        <taxon>Actinomycetota</taxon>
        <taxon>Actinomycetes</taxon>
        <taxon>Micrococcales</taxon>
        <taxon>Dermacoccaceae</taxon>
        <taxon>Dermacoccus</taxon>
    </lineage>
</organism>